<evidence type="ECO:0000313" key="2">
    <source>
        <dbReference type="Proteomes" id="UP000297472"/>
    </source>
</evidence>
<gene>
    <name evidence="1" type="ORF">E3T49_05185</name>
</gene>
<dbReference type="EMBL" id="SOHA01000010">
    <property type="protein sequence ID" value="TFD32075.1"/>
    <property type="molecule type" value="Genomic_DNA"/>
</dbReference>
<comment type="caution">
    <text evidence="1">The sequence shown here is derived from an EMBL/GenBank/DDBJ whole genome shotgun (WGS) entry which is preliminary data.</text>
</comment>
<accession>A0A4Y8K2G9</accession>
<dbReference type="OrthoDB" id="3514520at2"/>
<keyword evidence="1" id="KW-0378">Hydrolase</keyword>
<dbReference type="RefSeq" id="WP_134423906.1">
    <property type="nucleotide sequence ID" value="NZ_SOHA01000010.1"/>
</dbReference>
<organism evidence="1 2">
    <name type="scientific">Cryobacterium cryoconiti</name>
    <dbReference type="NCBI Taxonomy" id="1259239"/>
    <lineage>
        <taxon>Bacteria</taxon>
        <taxon>Bacillati</taxon>
        <taxon>Actinomycetota</taxon>
        <taxon>Actinomycetes</taxon>
        <taxon>Micrococcales</taxon>
        <taxon>Microbacteriaceae</taxon>
        <taxon>Cryobacterium</taxon>
    </lineage>
</organism>
<dbReference type="Gene3D" id="3.20.20.140">
    <property type="entry name" value="Metal-dependent hydrolases"/>
    <property type="match status" value="1"/>
</dbReference>
<dbReference type="PANTHER" id="PTHR43135">
    <property type="entry name" value="ALPHA-D-RIBOSE 1-METHYLPHOSPHONATE 5-TRIPHOSPHATE DIPHOSPHATASE"/>
    <property type="match status" value="1"/>
</dbReference>
<dbReference type="InterPro" id="IPR051781">
    <property type="entry name" value="Metallo-dep_Hydrolase"/>
</dbReference>
<proteinExistence type="predicted"/>
<name>A0A4Y8K2G9_9MICO</name>
<dbReference type="AlphaFoldDB" id="A0A4Y8K2G9"/>
<dbReference type="InterPro" id="IPR032466">
    <property type="entry name" value="Metal_Hydrolase"/>
</dbReference>
<protein>
    <submittedName>
        <fullName evidence="1">Amidohydrolase</fullName>
    </submittedName>
</protein>
<dbReference type="Proteomes" id="UP000297472">
    <property type="component" value="Unassembled WGS sequence"/>
</dbReference>
<sequence length="334" mass="34079">MSGGRADGADGLTVLPGFLDAHVHFALIDPAPLTARGIARVLDLGGWTPEAPESRESPSSAVADVGDAGAGLPEAVFARQFLAAPGGYPSERSWAPEGSVRFVARATDAAAAVDDQLGLGASVIKVTLNSDAGPVLPGEVLAAIVGHAHARGAPVVAHAEGAGQSRRAFEGGVDALAHTPFTERLTDELIAAMAGRMAWISTLDIHGWGEPTDDFDRAVDNLRRFHRAGGQVLYGTDLGNGPLAVGLNVREIDALLAAGLTGDDVLRSLTMEHLGGLRTVLRGPAGNAGCDPAHAAGRLVTVLRGERPADPAAFSAWLGTARAISPAAVAQPPA</sequence>
<keyword evidence="2" id="KW-1185">Reference proteome</keyword>
<dbReference type="PANTHER" id="PTHR43135:SF3">
    <property type="entry name" value="ALPHA-D-RIBOSE 1-METHYLPHOSPHONATE 5-TRIPHOSPHATE DIPHOSPHATASE"/>
    <property type="match status" value="1"/>
</dbReference>
<reference evidence="1 2" key="1">
    <citation type="submission" date="2019-03" db="EMBL/GenBank/DDBJ databases">
        <title>Genomics of glacier-inhabiting Cryobacterium strains.</title>
        <authorList>
            <person name="Liu Q."/>
            <person name="Xin Y.-H."/>
        </authorList>
    </citation>
    <scope>NUCLEOTIDE SEQUENCE [LARGE SCALE GENOMIC DNA]</scope>
    <source>
        <strain evidence="1 2">TMT1-51</strain>
    </source>
</reference>
<dbReference type="SUPFAM" id="SSF51556">
    <property type="entry name" value="Metallo-dependent hydrolases"/>
    <property type="match status" value="1"/>
</dbReference>
<evidence type="ECO:0000313" key="1">
    <source>
        <dbReference type="EMBL" id="TFD32075.1"/>
    </source>
</evidence>
<dbReference type="GO" id="GO:0016787">
    <property type="term" value="F:hydrolase activity"/>
    <property type="evidence" value="ECO:0007669"/>
    <property type="project" value="UniProtKB-KW"/>
</dbReference>